<dbReference type="KEGG" id="tng:GSTEN00005560G001"/>
<dbReference type="AlphaFoldDB" id="Q4T7T9"/>
<protein>
    <submittedName>
        <fullName evidence="2">(spotted green pufferfish) hypothetical protein</fullName>
    </submittedName>
</protein>
<comment type="caution">
    <text evidence="2">The sequence shown here is derived from an EMBL/GenBank/DDBJ whole genome shotgun (WGS) entry which is preliminary data.</text>
</comment>
<name>Q4T7T9_TETNG</name>
<dbReference type="PROSITE" id="PS50888">
    <property type="entry name" value="BHLH"/>
    <property type="match status" value="1"/>
</dbReference>
<dbReference type="InterPro" id="IPR036638">
    <property type="entry name" value="HLH_DNA-bd_sf"/>
</dbReference>
<dbReference type="GO" id="GO:0046983">
    <property type="term" value="F:protein dimerization activity"/>
    <property type="evidence" value="ECO:0007669"/>
    <property type="project" value="InterPro"/>
</dbReference>
<gene>
    <name evidence="2" type="ORF">GSTENG00005560001</name>
</gene>
<feature type="domain" description="BHLH" evidence="1">
    <location>
        <begin position="1"/>
        <end position="27"/>
    </location>
</feature>
<dbReference type="Pfam" id="PF00010">
    <property type="entry name" value="HLH"/>
    <property type="match status" value="1"/>
</dbReference>
<dbReference type="EMBL" id="CAAE01007990">
    <property type="protein sequence ID" value="CAF91043.1"/>
    <property type="molecule type" value="Genomic_DNA"/>
</dbReference>
<accession>Q4T7T9</accession>
<feature type="non-terminal residue" evidence="2">
    <location>
        <position position="27"/>
    </location>
</feature>
<dbReference type="Gene3D" id="4.10.280.10">
    <property type="entry name" value="Helix-loop-helix DNA-binding domain"/>
    <property type="match status" value="1"/>
</dbReference>
<organism evidence="2">
    <name type="scientific">Tetraodon nigroviridis</name>
    <name type="common">Spotted green pufferfish</name>
    <name type="synonym">Chelonodon nigroviridis</name>
    <dbReference type="NCBI Taxonomy" id="99883"/>
    <lineage>
        <taxon>Eukaryota</taxon>
        <taxon>Metazoa</taxon>
        <taxon>Chordata</taxon>
        <taxon>Craniata</taxon>
        <taxon>Vertebrata</taxon>
        <taxon>Euteleostomi</taxon>
        <taxon>Actinopterygii</taxon>
        <taxon>Neopterygii</taxon>
        <taxon>Teleostei</taxon>
        <taxon>Neoteleostei</taxon>
        <taxon>Acanthomorphata</taxon>
        <taxon>Eupercaria</taxon>
        <taxon>Tetraodontiformes</taxon>
        <taxon>Tetradontoidea</taxon>
        <taxon>Tetraodontidae</taxon>
        <taxon>Tetraodon</taxon>
    </lineage>
</organism>
<reference evidence="2" key="1">
    <citation type="journal article" date="2004" name="Nature">
        <title>Genome duplication in the teleost fish Tetraodon nigroviridis reveals the early vertebrate proto-karyotype.</title>
        <authorList>
            <person name="Jaillon O."/>
            <person name="Aury J.-M."/>
            <person name="Brunet F."/>
            <person name="Petit J.-L."/>
            <person name="Stange-Thomann N."/>
            <person name="Mauceli E."/>
            <person name="Bouneau L."/>
            <person name="Fischer C."/>
            <person name="Ozouf-Costaz C."/>
            <person name="Bernot A."/>
            <person name="Nicaud S."/>
            <person name="Jaffe D."/>
            <person name="Fisher S."/>
            <person name="Lutfalla G."/>
            <person name="Dossat C."/>
            <person name="Segurens B."/>
            <person name="Dasilva C."/>
            <person name="Salanoubat M."/>
            <person name="Levy M."/>
            <person name="Boudet N."/>
            <person name="Castellano S."/>
            <person name="Anthouard V."/>
            <person name="Jubin C."/>
            <person name="Castelli V."/>
            <person name="Katinka M."/>
            <person name="Vacherie B."/>
            <person name="Biemont C."/>
            <person name="Skalli Z."/>
            <person name="Cattolico L."/>
            <person name="Poulain J."/>
            <person name="De Berardinis V."/>
            <person name="Cruaud C."/>
            <person name="Duprat S."/>
            <person name="Brottier P."/>
            <person name="Coutanceau J.-P."/>
            <person name="Gouzy J."/>
            <person name="Parra G."/>
            <person name="Lardier G."/>
            <person name="Chapple C."/>
            <person name="McKernan K.J."/>
            <person name="McEwan P."/>
            <person name="Bosak S."/>
            <person name="Kellis M."/>
            <person name="Volff J.-N."/>
            <person name="Guigo R."/>
            <person name="Zody M.C."/>
            <person name="Mesirov J."/>
            <person name="Lindblad-Toh K."/>
            <person name="Birren B."/>
            <person name="Nusbaum C."/>
            <person name="Kahn D."/>
            <person name="Robinson-Rechavi M."/>
            <person name="Laudet V."/>
            <person name="Schachter V."/>
            <person name="Quetier F."/>
            <person name="Saurin W."/>
            <person name="Scarpelli C."/>
            <person name="Wincker P."/>
            <person name="Lander E.S."/>
            <person name="Weissenbach J."/>
            <person name="Roest Crollius H."/>
        </authorList>
    </citation>
    <scope>NUCLEOTIDE SEQUENCE [LARGE SCALE GENOMIC DNA]</scope>
</reference>
<dbReference type="InterPro" id="IPR011598">
    <property type="entry name" value="bHLH_dom"/>
</dbReference>
<feature type="non-terminal residue" evidence="2">
    <location>
        <position position="1"/>
    </location>
</feature>
<reference evidence="2" key="2">
    <citation type="submission" date="2004-02" db="EMBL/GenBank/DDBJ databases">
        <authorList>
            <consortium name="Genoscope"/>
            <consortium name="Whitehead Institute Centre for Genome Research"/>
        </authorList>
    </citation>
    <scope>NUCLEOTIDE SEQUENCE</scope>
</reference>
<evidence type="ECO:0000313" key="2">
    <source>
        <dbReference type="EMBL" id="CAF91043.1"/>
    </source>
</evidence>
<dbReference type="SUPFAM" id="SSF47459">
    <property type="entry name" value="HLH, helix-loop-helix DNA-binding domain"/>
    <property type="match status" value="1"/>
</dbReference>
<proteinExistence type="predicted"/>
<sequence length="27" mass="3277">KVLKPMVEKKRRDRINQSIAELRELLL</sequence>
<evidence type="ECO:0000259" key="1">
    <source>
        <dbReference type="PROSITE" id="PS50888"/>
    </source>
</evidence>